<reference evidence="12 13" key="1">
    <citation type="journal article" date="2016" name="Mol. Biol. Evol.">
        <title>Comparative Genomics of Early-Diverging Mushroom-Forming Fungi Provides Insights into the Origins of Lignocellulose Decay Capabilities.</title>
        <authorList>
            <person name="Nagy L.G."/>
            <person name="Riley R."/>
            <person name="Tritt A."/>
            <person name="Adam C."/>
            <person name="Daum C."/>
            <person name="Floudas D."/>
            <person name="Sun H."/>
            <person name="Yadav J.S."/>
            <person name="Pangilinan J."/>
            <person name="Larsson K.H."/>
            <person name="Matsuura K."/>
            <person name="Barry K."/>
            <person name="Labutti K."/>
            <person name="Kuo R."/>
            <person name="Ohm R.A."/>
            <person name="Bhattacharya S.S."/>
            <person name="Shirouzu T."/>
            <person name="Yoshinaga Y."/>
            <person name="Martin F.M."/>
            <person name="Grigoriev I.V."/>
            <person name="Hibbett D.S."/>
        </authorList>
    </citation>
    <scope>NUCLEOTIDE SEQUENCE [LARGE SCALE GENOMIC DNA]</scope>
    <source>
        <strain evidence="12 13">CBS 109695</strain>
    </source>
</reference>
<organism evidence="12 13">
    <name type="scientific">Athelia psychrophila</name>
    <dbReference type="NCBI Taxonomy" id="1759441"/>
    <lineage>
        <taxon>Eukaryota</taxon>
        <taxon>Fungi</taxon>
        <taxon>Dikarya</taxon>
        <taxon>Basidiomycota</taxon>
        <taxon>Agaricomycotina</taxon>
        <taxon>Agaricomycetes</taxon>
        <taxon>Agaricomycetidae</taxon>
        <taxon>Atheliales</taxon>
        <taxon>Atheliaceae</taxon>
        <taxon>Athelia</taxon>
    </lineage>
</organism>
<dbReference type="STRING" id="436010.A0A166FL51"/>
<dbReference type="GO" id="GO:0020037">
    <property type="term" value="F:heme binding"/>
    <property type="evidence" value="ECO:0007669"/>
    <property type="project" value="InterPro"/>
</dbReference>
<dbReference type="PANTHER" id="PTHR30521">
    <property type="entry name" value="DEFERROCHELATASE/PEROXIDASE"/>
    <property type="match status" value="1"/>
</dbReference>
<keyword evidence="3" id="KW-0349">Heme</keyword>
<evidence type="ECO:0000259" key="10">
    <source>
        <dbReference type="Pfam" id="PF20628"/>
    </source>
</evidence>
<feature type="domain" description="Dyp-type peroxidase C-terminal" evidence="10">
    <location>
        <begin position="225"/>
        <end position="396"/>
    </location>
</feature>
<dbReference type="InterPro" id="IPR048328">
    <property type="entry name" value="Dyp_perox_C"/>
</dbReference>
<dbReference type="Pfam" id="PF20628">
    <property type="entry name" value="Dyp_perox_C"/>
    <property type="match status" value="1"/>
</dbReference>
<evidence type="ECO:0000256" key="9">
    <source>
        <dbReference type="SAM" id="MobiDB-lite"/>
    </source>
</evidence>
<dbReference type="EMBL" id="KV417588">
    <property type="protein sequence ID" value="KZP16923.1"/>
    <property type="molecule type" value="Genomic_DNA"/>
</dbReference>
<proteinExistence type="inferred from homology"/>
<dbReference type="OrthoDB" id="3207336at2759"/>
<evidence type="ECO:0000256" key="8">
    <source>
        <dbReference type="ARBA" id="ARBA00025737"/>
    </source>
</evidence>
<feature type="region of interest" description="Disordered" evidence="9">
    <location>
        <begin position="459"/>
        <end position="489"/>
    </location>
</feature>
<accession>A0A166FL51</accession>
<comment type="similarity">
    <text evidence="8">Belongs to the DyP-type peroxidase family.</text>
</comment>
<evidence type="ECO:0000313" key="13">
    <source>
        <dbReference type="Proteomes" id="UP000076532"/>
    </source>
</evidence>
<name>A0A166FL51_9AGAM</name>
<comment type="cofactor">
    <cofactor evidence="1">
        <name>heme b</name>
        <dbReference type="ChEBI" id="CHEBI:60344"/>
    </cofactor>
</comment>
<sequence length="489" mass="52239">MAAPPDLDFTNIQGDILEGLPKKYQSFVFFTIADANLFRKGLKVIVPWITTTAQAVADLAIINQHKRQHGESLIKLVGTNISFSHDGLTALNITDDLGDPDFTAGQLKAAPALGDPLTPGSTTDPAWEPAFKATIHGCFNITGESRQTINDRISKLEATLKGAIKTVNRVDGAVRRGAEKGHEHFGFQDGVSQPAVTGFRLPNAGEATTEAGVILLGQPGDAQAKTRPAWAKDSSFLAFRKLRQFVPEFNDFVKKNPIPDPGLTHEQGSEILAARMVGRWPSGAPVERDPAADNLIDANNIDKINEFDYVTGDNPATPQLKCPFTAHLRKMNPRAGFPGLPAVQVRRITRQGIPYGPEVTSHEKQTNTTVQDRGLLFTCYQSTLSLGFVFLQESWANNVDFPNKGDGLDPIIGQGPSRSTTGMDPEKPTATLALPKEPFVKPLGGVYMISPSIAALSGAPFSKPPAPTTAAATPGAAQTPLVAPTSAAA</sequence>
<dbReference type="InterPro" id="IPR049509">
    <property type="entry name" value="DyP_N"/>
</dbReference>
<evidence type="ECO:0000256" key="4">
    <source>
        <dbReference type="ARBA" id="ARBA00022723"/>
    </source>
</evidence>
<evidence type="ECO:0000256" key="5">
    <source>
        <dbReference type="ARBA" id="ARBA00022729"/>
    </source>
</evidence>
<dbReference type="AlphaFoldDB" id="A0A166FL51"/>
<keyword evidence="2 12" id="KW-0575">Peroxidase</keyword>
<evidence type="ECO:0000256" key="7">
    <source>
        <dbReference type="ARBA" id="ARBA00023004"/>
    </source>
</evidence>
<keyword evidence="6" id="KW-0560">Oxidoreductase</keyword>
<evidence type="ECO:0000256" key="6">
    <source>
        <dbReference type="ARBA" id="ARBA00023002"/>
    </source>
</evidence>
<keyword evidence="7" id="KW-0408">Iron</keyword>
<gene>
    <name evidence="12" type="ORF">FIBSPDRAFT_1047202</name>
</gene>
<protein>
    <submittedName>
        <fullName evidence="12">DyP-type peroxidase</fullName>
    </submittedName>
</protein>
<dbReference type="SUPFAM" id="SSF54909">
    <property type="entry name" value="Dimeric alpha+beta barrel"/>
    <property type="match status" value="1"/>
</dbReference>
<dbReference type="PROSITE" id="PS51404">
    <property type="entry name" value="DYP_PEROXIDASE"/>
    <property type="match status" value="1"/>
</dbReference>
<keyword evidence="4" id="KW-0479">Metal-binding</keyword>
<dbReference type="Proteomes" id="UP000076532">
    <property type="component" value="Unassembled WGS sequence"/>
</dbReference>
<dbReference type="Pfam" id="PF21105">
    <property type="entry name" value="DyP_N"/>
    <property type="match status" value="1"/>
</dbReference>
<dbReference type="GO" id="GO:0004601">
    <property type="term" value="F:peroxidase activity"/>
    <property type="evidence" value="ECO:0007669"/>
    <property type="project" value="UniProtKB-KW"/>
</dbReference>
<evidence type="ECO:0000313" key="12">
    <source>
        <dbReference type="EMBL" id="KZP16923.1"/>
    </source>
</evidence>
<keyword evidence="5" id="KW-0732">Signal</keyword>
<evidence type="ECO:0000256" key="2">
    <source>
        <dbReference type="ARBA" id="ARBA00022559"/>
    </source>
</evidence>
<dbReference type="InterPro" id="IPR011008">
    <property type="entry name" value="Dimeric_a/b-barrel"/>
</dbReference>
<evidence type="ECO:0000259" key="11">
    <source>
        <dbReference type="Pfam" id="PF21105"/>
    </source>
</evidence>
<evidence type="ECO:0000256" key="1">
    <source>
        <dbReference type="ARBA" id="ARBA00001970"/>
    </source>
</evidence>
<dbReference type="InterPro" id="IPR006314">
    <property type="entry name" value="Dyp_peroxidase"/>
</dbReference>
<dbReference type="NCBIfam" id="TIGR01413">
    <property type="entry name" value="Dyp_perox_fam"/>
    <property type="match status" value="1"/>
</dbReference>
<evidence type="ECO:0000256" key="3">
    <source>
        <dbReference type="ARBA" id="ARBA00022617"/>
    </source>
</evidence>
<feature type="compositionally biased region" description="Low complexity" evidence="9">
    <location>
        <begin position="468"/>
        <end position="480"/>
    </location>
</feature>
<keyword evidence="13" id="KW-1185">Reference proteome</keyword>
<feature type="domain" description="DyP dimeric alpha+beta barrel" evidence="11">
    <location>
        <begin position="11"/>
        <end position="175"/>
    </location>
</feature>
<dbReference type="PANTHER" id="PTHR30521:SF4">
    <property type="entry name" value="DEFERROCHELATASE"/>
    <property type="match status" value="1"/>
</dbReference>
<dbReference type="GO" id="GO:0005829">
    <property type="term" value="C:cytosol"/>
    <property type="evidence" value="ECO:0007669"/>
    <property type="project" value="TreeGrafter"/>
</dbReference>
<dbReference type="GO" id="GO:0046872">
    <property type="term" value="F:metal ion binding"/>
    <property type="evidence" value="ECO:0007669"/>
    <property type="project" value="UniProtKB-KW"/>
</dbReference>